<comment type="caution">
    <text evidence="1">The sequence shown here is derived from an EMBL/GenBank/DDBJ whole genome shotgun (WGS) entry which is preliminary data.</text>
</comment>
<keyword evidence="2" id="KW-1185">Reference proteome</keyword>
<accession>A0ABV2KXS4</accession>
<name>A0ABV2KXS4_9BACI</name>
<gene>
    <name evidence="1" type="ORF">ABID56_002315</name>
</gene>
<protein>
    <submittedName>
        <fullName evidence="1">Uncharacterized protein</fullName>
    </submittedName>
</protein>
<dbReference type="EMBL" id="JBEPMX010000013">
    <property type="protein sequence ID" value="MET3684189.1"/>
    <property type="molecule type" value="Genomic_DNA"/>
</dbReference>
<dbReference type="RefSeq" id="WP_354221298.1">
    <property type="nucleotide sequence ID" value="NZ_JBEPMX010000013.1"/>
</dbReference>
<sequence length="40" mass="4977">MSNQYERWVKQFESELGRQLKEKEKDFVCWICEQQKDTAH</sequence>
<evidence type="ECO:0000313" key="2">
    <source>
        <dbReference type="Proteomes" id="UP001549167"/>
    </source>
</evidence>
<proteinExistence type="predicted"/>
<organism evidence="1 2">
    <name type="scientific">Alkalibacillus flavidus</name>
    <dbReference type="NCBI Taxonomy" id="546021"/>
    <lineage>
        <taxon>Bacteria</taxon>
        <taxon>Bacillati</taxon>
        <taxon>Bacillota</taxon>
        <taxon>Bacilli</taxon>
        <taxon>Bacillales</taxon>
        <taxon>Bacillaceae</taxon>
        <taxon>Alkalibacillus</taxon>
    </lineage>
</organism>
<evidence type="ECO:0000313" key="1">
    <source>
        <dbReference type="EMBL" id="MET3684189.1"/>
    </source>
</evidence>
<dbReference type="Proteomes" id="UP001549167">
    <property type="component" value="Unassembled WGS sequence"/>
</dbReference>
<reference evidence="1 2" key="1">
    <citation type="submission" date="2024-06" db="EMBL/GenBank/DDBJ databases">
        <title>Genomic Encyclopedia of Type Strains, Phase IV (KMG-IV): sequencing the most valuable type-strain genomes for metagenomic binning, comparative biology and taxonomic classification.</title>
        <authorList>
            <person name="Goeker M."/>
        </authorList>
    </citation>
    <scope>NUCLEOTIDE SEQUENCE [LARGE SCALE GENOMIC DNA]</scope>
    <source>
        <strain evidence="1 2">DSM 23520</strain>
    </source>
</reference>